<gene>
    <name evidence="1" type="ORF">CLUMA_CG001771</name>
</gene>
<dbReference type="AlphaFoldDB" id="A0A1J1HP37"/>
<evidence type="ECO:0000313" key="2">
    <source>
        <dbReference type="Proteomes" id="UP000183832"/>
    </source>
</evidence>
<organism evidence="1 2">
    <name type="scientific">Clunio marinus</name>
    <dbReference type="NCBI Taxonomy" id="568069"/>
    <lineage>
        <taxon>Eukaryota</taxon>
        <taxon>Metazoa</taxon>
        <taxon>Ecdysozoa</taxon>
        <taxon>Arthropoda</taxon>
        <taxon>Hexapoda</taxon>
        <taxon>Insecta</taxon>
        <taxon>Pterygota</taxon>
        <taxon>Neoptera</taxon>
        <taxon>Endopterygota</taxon>
        <taxon>Diptera</taxon>
        <taxon>Nematocera</taxon>
        <taxon>Chironomoidea</taxon>
        <taxon>Chironomidae</taxon>
        <taxon>Clunio</taxon>
    </lineage>
</organism>
<keyword evidence="2" id="KW-1185">Reference proteome</keyword>
<name>A0A1J1HP37_9DIPT</name>
<dbReference type="EMBL" id="CVRI01000006">
    <property type="protein sequence ID" value="CRK87985.1"/>
    <property type="molecule type" value="Genomic_DNA"/>
</dbReference>
<sequence>MLRNKVSFCCLQNNSNRLQFSVQIRKRIYLLMVWNEDKKILCKHNADTRPVASKKGNKASKP</sequence>
<accession>A0A1J1HP37</accession>
<proteinExistence type="predicted"/>
<dbReference type="Proteomes" id="UP000183832">
    <property type="component" value="Unassembled WGS sequence"/>
</dbReference>
<reference evidence="1 2" key="1">
    <citation type="submission" date="2015-04" db="EMBL/GenBank/DDBJ databases">
        <authorList>
            <person name="Syromyatnikov M.Y."/>
            <person name="Popov V.N."/>
        </authorList>
    </citation>
    <scope>NUCLEOTIDE SEQUENCE [LARGE SCALE GENOMIC DNA]</scope>
</reference>
<evidence type="ECO:0000313" key="1">
    <source>
        <dbReference type="EMBL" id="CRK87985.1"/>
    </source>
</evidence>
<protein>
    <submittedName>
        <fullName evidence="1">CLUMA_CG001771, isoform A</fullName>
    </submittedName>
</protein>